<dbReference type="Proteomes" id="UP000095192">
    <property type="component" value="Unassembled WGS sequence"/>
</dbReference>
<dbReference type="InParanoid" id="A0A1D3D1U0"/>
<dbReference type="AlphaFoldDB" id="A0A1D3D1U0"/>
<accession>A0A1D3D1U0</accession>
<gene>
    <name evidence="1" type="ORF">cyc_08729</name>
</gene>
<reference evidence="1 2" key="1">
    <citation type="journal article" date="2016" name="BMC Genomics">
        <title>Comparative genomics reveals Cyclospora cayetanensis possesses coccidia-like metabolism and invasion components but unique surface antigens.</title>
        <authorList>
            <person name="Liu S."/>
            <person name="Wang L."/>
            <person name="Zheng H."/>
            <person name="Xu Z."/>
            <person name="Roellig D.M."/>
            <person name="Li N."/>
            <person name="Frace M.A."/>
            <person name="Tang K."/>
            <person name="Arrowood M.J."/>
            <person name="Moss D.M."/>
            <person name="Zhang L."/>
            <person name="Feng Y."/>
            <person name="Xiao L."/>
        </authorList>
    </citation>
    <scope>NUCLEOTIDE SEQUENCE [LARGE SCALE GENOMIC DNA]</scope>
    <source>
        <strain evidence="1 2">CHN_HEN01</strain>
    </source>
</reference>
<proteinExistence type="predicted"/>
<evidence type="ECO:0000313" key="1">
    <source>
        <dbReference type="EMBL" id="OEH77407.1"/>
    </source>
</evidence>
<keyword evidence="2" id="KW-1185">Reference proteome</keyword>
<sequence>MITQRSLLIALFGKGGKGEGRRRDAARAGACLVLACPSVLLQVGGNLPSRLVGRRVEAPNKAPNTHNLREELQFHSKQGACHHLQPRHPVCPLARRTSPGRQLPRGCPARIVPAKRNENDFAIYSI</sequence>
<dbReference type="EMBL" id="JROU02001100">
    <property type="protein sequence ID" value="OEH77407.1"/>
    <property type="molecule type" value="Genomic_DNA"/>
</dbReference>
<name>A0A1D3D1U0_9EIME</name>
<protein>
    <submittedName>
        <fullName evidence="1">Uncharacterized protein</fullName>
    </submittedName>
</protein>
<comment type="caution">
    <text evidence="1">The sequence shown here is derived from an EMBL/GenBank/DDBJ whole genome shotgun (WGS) entry which is preliminary data.</text>
</comment>
<dbReference type="VEuPathDB" id="ToxoDB:cyc_08729"/>
<organism evidence="1 2">
    <name type="scientific">Cyclospora cayetanensis</name>
    <dbReference type="NCBI Taxonomy" id="88456"/>
    <lineage>
        <taxon>Eukaryota</taxon>
        <taxon>Sar</taxon>
        <taxon>Alveolata</taxon>
        <taxon>Apicomplexa</taxon>
        <taxon>Conoidasida</taxon>
        <taxon>Coccidia</taxon>
        <taxon>Eucoccidiorida</taxon>
        <taxon>Eimeriorina</taxon>
        <taxon>Eimeriidae</taxon>
        <taxon>Cyclospora</taxon>
    </lineage>
</organism>
<evidence type="ECO:0000313" key="2">
    <source>
        <dbReference type="Proteomes" id="UP000095192"/>
    </source>
</evidence>